<dbReference type="PROSITE" id="PS50893">
    <property type="entry name" value="ABC_TRANSPORTER_2"/>
    <property type="match status" value="1"/>
</dbReference>
<name>A0A540VCY7_9CHLR</name>
<dbReference type="GO" id="GO:0016887">
    <property type="term" value="F:ATP hydrolysis activity"/>
    <property type="evidence" value="ECO:0007669"/>
    <property type="project" value="InterPro"/>
</dbReference>
<feature type="domain" description="ABC transporter" evidence="4">
    <location>
        <begin position="4"/>
        <end position="258"/>
    </location>
</feature>
<evidence type="ECO:0000256" key="3">
    <source>
        <dbReference type="ARBA" id="ARBA00022840"/>
    </source>
</evidence>
<reference evidence="5 6" key="1">
    <citation type="submission" date="2019-06" db="EMBL/GenBank/DDBJ databases">
        <title>Genome sequence of Litorilinea aerophila BAA-2444.</title>
        <authorList>
            <person name="Maclea K.S."/>
            <person name="Maurais E.G."/>
            <person name="Iannazzi L.C."/>
        </authorList>
    </citation>
    <scope>NUCLEOTIDE SEQUENCE [LARGE SCALE GENOMIC DNA]</scope>
    <source>
        <strain evidence="5 6">ATCC BAA-2444</strain>
    </source>
</reference>
<dbReference type="InterPro" id="IPR012340">
    <property type="entry name" value="NA-bd_OB-fold"/>
</dbReference>
<evidence type="ECO:0000256" key="1">
    <source>
        <dbReference type="ARBA" id="ARBA00022448"/>
    </source>
</evidence>
<dbReference type="SUPFAM" id="SSF52540">
    <property type="entry name" value="P-loop containing nucleoside triphosphate hydrolases"/>
    <property type="match status" value="1"/>
</dbReference>
<dbReference type="PROSITE" id="PS00211">
    <property type="entry name" value="ABC_TRANSPORTER_1"/>
    <property type="match status" value="1"/>
</dbReference>
<dbReference type="Gene3D" id="2.40.50.100">
    <property type="match status" value="1"/>
</dbReference>
<evidence type="ECO:0000313" key="5">
    <source>
        <dbReference type="EMBL" id="TQE94630.1"/>
    </source>
</evidence>
<evidence type="ECO:0000259" key="4">
    <source>
        <dbReference type="PROSITE" id="PS50893"/>
    </source>
</evidence>
<keyword evidence="2" id="KW-0547">Nucleotide-binding</keyword>
<dbReference type="Gene3D" id="2.40.50.140">
    <property type="entry name" value="Nucleic acid-binding proteins"/>
    <property type="match status" value="1"/>
</dbReference>
<keyword evidence="3 5" id="KW-0067">ATP-binding</keyword>
<dbReference type="PANTHER" id="PTHR43875:SF1">
    <property type="entry name" value="OSMOPROTECTIVE COMPOUNDS UPTAKE ATP-BINDING PROTEIN GGTA"/>
    <property type="match status" value="1"/>
</dbReference>
<dbReference type="RefSeq" id="WP_141611201.1">
    <property type="nucleotide sequence ID" value="NZ_VIGC02000022.1"/>
</dbReference>
<dbReference type="InterPro" id="IPR017871">
    <property type="entry name" value="ABC_transporter-like_CS"/>
</dbReference>
<proteinExistence type="predicted"/>
<evidence type="ECO:0000313" key="6">
    <source>
        <dbReference type="Proteomes" id="UP000317371"/>
    </source>
</evidence>
<keyword evidence="1" id="KW-0813">Transport</keyword>
<dbReference type="InterPro" id="IPR008995">
    <property type="entry name" value="Mo/tungstate-bd_C_term_dom"/>
</dbReference>
<accession>A0A540VCY7</accession>
<dbReference type="InterPro" id="IPR003439">
    <property type="entry name" value="ABC_transporter-like_ATP-bd"/>
</dbReference>
<dbReference type="SMART" id="SM00382">
    <property type="entry name" value="AAA"/>
    <property type="match status" value="1"/>
</dbReference>
<dbReference type="Gene3D" id="3.40.50.300">
    <property type="entry name" value="P-loop containing nucleotide triphosphate hydrolases"/>
    <property type="match status" value="1"/>
</dbReference>
<dbReference type="AlphaFoldDB" id="A0A540VCY7"/>
<dbReference type="GO" id="GO:0005524">
    <property type="term" value="F:ATP binding"/>
    <property type="evidence" value="ECO:0007669"/>
    <property type="project" value="UniProtKB-KW"/>
</dbReference>
<dbReference type="GO" id="GO:0140359">
    <property type="term" value="F:ABC-type transporter activity"/>
    <property type="evidence" value="ECO:0007669"/>
    <property type="project" value="UniProtKB-ARBA"/>
</dbReference>
<dbReference type="FunFam" id="3.40.50.300:FF:000042">
    <property type="entry name" value="Maltose/maltodextrin ABC transporter, ATP-binding protein"/>
    <property type="match status" value="1"/>
</dbReference>
<evidence type="ECO:0000256" key="2">
    <source>
        <dbReference type="ARBA" id="ARBA00022741"/>
    </source>
</evidence>
<dbReference type="InterPro" id="IPR003593">
    <property type="entry name" value="AAA+_ATPase"/>
</dbReference>
<dbReference type="Pfam" id="PF00005">
    <property type="entry name" value="ABC_tran"/>
    <property type="match status" value="1"/>
</dbReference>
<dbReference type="InterPro" id="IPR040582">
    <property type="entry name" value="OB_MalK-like"/>
</dbReference>
<keyword evidence="6" id="KW-1185">Reference proteome</keyword>
<dbReference type="Pfam" id="PF17912">
    <property type="entry name" value="OB_MalK"/>
    <property type="match status" value="1"/>
</dbReference>
<sequence>MATIQLVNITRTFTRPAPTRPGAENGTGNGTGTLTGPIRALDQVNLTIPDGTTLAVLGPSGCGKSTLLRVIAGLDREYQGTVLYDGRPMEDVPPKERHIGMVFQNYALYPHFHGHGNLAFFFRLRRTPDRETEERIRITSEIMGIGFRQLLGRKPGTLSGGEQQRLAIGRAIVRNPQLFLFDEPLSNLDARLRVQTRIEIKRLLRQFGITAVYVTHDQVEAFTLGDQIAVMRQGRIEQVGDYATLREKPASTFVASFLGSHPMNLIPGGLVSDGVLVIAGQQISLPPWVQNQVHQGQALTLGARPEAACWKKAGGGLALQGVVEVLEPDFAQRTQVVYLRVGSRLVAAAATMDDFLLLGQEVTVYFPQEALFWFDEASGRRLAP</sequence>
<dbReference type="Proteomes" id="UP000317371">
    <property type="component" value="Unassembled WGS sequence"/>
</dbReference>
<organism evidence="5 6">
    <name type="scientific">Litorilinea aerophila</name>
    <dbReference type="NCBI Taxonomy" id="1204385"/>
    <lineage>
        <taxon>Bacteria</taxon>
        <taxon>Bacillati</taxon>
        <taxon>Chloroflexota</taxon>
        <taxon>Caldilineae</taxon>
        <taxon>Caldilineales</taxon>
        <taxon>Caldilineaceae</taxon>
        <taxon>Litorilinea</taxon>
    </lineage>
</organism>
<dbReference type="SUPFAM" id="SSF50331">
    <property type="entry name" value="MOP-like"/>
    <property type="match status" value="1"/>
</dbReference>
<dbReference type="InterPro" id="IPR047641">
    <property type="entry name" value="ABC_transpr_MalK/UgpC-like"/>
</dbReference>
<dbReference type="PANTHER" id="PTHR43875">
    <property type="entry name" value="MALTODEXTRIN IMPORT ATP-BINDING PROTEIN MSMX"/>
    <property type="match status" value="1"/>
</dbReference>
<dbReference type="InParanoid" id="A0A540VCY7"/>
<dbReference type="GO" id="GO:0055052">
    <property type="term" value="C:ATP-binding cassette (ABC) transporter complex, substrate-binding subunit-containing"/>
    <property type="evidence" value="ECO:0007669"/>
    <property type="project" value="TreeGrafter"/>
</dbReference>
<dbReference type="InterPro" id="IPR027417">
    <property type="entry name" value="P-loop_NTPase"/>
</dbReference>
<gene>
    <name evidence="5" type="ORF">FKZ61_16240</name>
</gene>
<dbReference type="EMBL" id="VIGC01000022">
    <property type="protein sequence ID" value="TQE94630.1"/>
    <property type="molecule type" value="Genomic_DNA"/>
</dbReference>
<comment type="caution">
    <text evidence="5">The sequence shown here is derived from an EMBL/GenBank/DDBJ whole genome shotgun (WGS) entry which is preliminary data.</text>
</comment>
<protein>
    <submittedName>
        <fullName evidence="5">ATP-binding cassette domain-containing protein</fullName>
    </submittedName>
</protein>
<dbReference type="OrthoDB" id="9778160at2"/>